<dbReference type="GO" id="GO:0006865">
    <property type="term" value="P:amino acid transport"/>
    <property type="evidence" value="ECO:0007669"/>
    <property type="project" value="UniProtKB-KW"/>
</dbReference>
<evidence type="ECO:0000256" key="3">
    <source>
        <dbReference type="ARBA" id="ARBA00022970"/>
    </source>
</evidence>
<sequence length="418" mass="44703">MPALNRRSFLMTTAATMGAVALWSPALAADPIVIGVPTAQSGPVGVADQQDWLNGVTMAVEEINANGGVNGRPLEIKVVDIDLLTPEGTVAAFQSLVEGGVHALAHSFAIIPQPAMDVAASNGVPYLHGNTSQASVDLVKANPEKYRNIFQIDVAETWYGAGFIKFLSQQKAAGWVPKNNRVDIVQEQIGYTQVISQATQAAIAASGGEWELGKVIDIQFPVQDWAPVVQQLKESDAGVIMIDHWVAAELASFAQAYVLDPTPGALVYLQYGPSQPEFLDLAGDAAEGFVWGSVIGVYADEQGMAFRDAYKAKYPGTMGMVYTGSGYDTVHILAKAWETADPSDFDAVGQAIKGITYRGVSGTYTFANEDHTPLSYPNTTDDPEAGQAHLIFQVQDGEHIIISPATHKQADLRPAPWM</sequence>
<name>A0A8G1EBK8_9RHOB</name>
<dbReference type="SUPFAM" id="SSF53822">
    <property type="entry name" value="Periplasmic binding protein-like I"/>
    <property type="match status" value="1"/>
</dbReference>
<reference evidence="6" key="1">
    <citation type="submission" date="2021-02" db="EMBL/GenBank/DDBJ databases">
        <title>Rhodobacter shimadae sp. nov., an aerobic anoxygenic phototrophic bacterium isolated from a hot spring.</title>
        <authorList>
            <person name="Muramatsu S."/>
            <person name="Haruta S."/>
            <person name="Hirose S."/>
            <person name="Hanada S."/>
        </authorList>
    </citation>
    <scope>NUCLEOTIDE SEQUENCE</scope>
    <source>
        <strain evidence="6">N10</strain>
    </source>
</reference>
<accession>A0A8G1EBK8</accession>
<evidence type="ECO:0000256" key="1">
    <source>
        <dbReference type="ARBA" id="ARBA00010062"/>
    </source>
</evidence>
<evidence type="ECO:0000256" key="2">
    <source>
        <dbReference type="ARBA" id="ARBA00022729"/>
    </source>
</evidence>
<dbReference type="PROSITE" id="PS51318">
    <property type="entry name" value="TAT"/>
    <property type="match status" value="1"/>
</dbReference>
<dbReference type="EMBL" id="CP069370">
    <property type="protein sequence ID" value="QYZ69730.1"/>
    <property type="molecule type" value="Genomic_DNA"/>
</dbReference>
<comment type="similarity">
    <text evidence="1">Belongs to the leucine-binding protein family.</text>
</comment>
<feature type="domain" description="Leucine-binding protein" evidence="5">
    <location>
        <begin position="31"/>
        <end position="373"/>
    </location>
</feature>
<dbReference type="PANTHER" id="PTHR30483:SF6">
    <property type="entry name" value="PERIPLASMIC BINDING PROTEIN OF ABC TRANSPORTER FOR NATURAL AMINO ACIDS"/>
    <property type="match status" value="1"/>
</dbReference>
<dbReference type="RefSeq" id="WP_220661947.1">
    <property type="nucleotide sequence ID" value="NZ_CP069370.1"/>
</dbReference>
<protein>
    <submittedName>
        <fullName evidence="6">ABC transporter substrate-binding protein</fullName>
    </submittedName>
</protein>
<dbReference type="InterPro" id="IPR028082">
    <property type="entry name" value="Peripla_BP_I"/>
</dbReference>
<dbReference type="InterPro" id="IPR006311">
    <property type="entry name" value="TAT_signal"/>
</dbReference>
<dbReference type="Proteomes" id="UP000826300">
    <property type="component" value="Chromosome"/>
</dbReference>
<evidence type="ECO:0000256" key="4">
    <source>
        <dbReference type="SAM" id="SignalP"/>
    </source>
</evidence>
<keyword evidence="7" id="KW-1185">Reference proteome</keyword>
<keyword evidence="3" id="KW-0029">Amino-acid transport</keyword>
<dbReference type="InterPro" id="IPR028081">
    <property type="entry name" value="Leu-bd"/>
</dbReference>
<keyword evidence="2 4" id="KW-0732">Signal</keyword>
<keyword evidence="3" id="KW-0813">Transport</keyword>
<feature type="chain" id="PRO_5034120492" evidence="4">
    <location>
        <begin position="29"/>
        <end position="418"/>
    </location>
</feature>
<dbReference type="Pfam" id="PF13458">
    <property type="entry name" value="Peripla_BP_6"/>
    <property type="match status" value="1"/>
</dbReference>
<organism evidence="6 7">
    <name type="scientific">Neotabrizicola shimadae</name>
    <dbReference type="NCBI Taxonomy" id="2807096"/>
    <lineage>
        <taxon>Bacteria</taxon>
        <taxon>Pseudomonadati</taxon>
        <taxon>Pseudomonadota</taxon>
        <taxon>Alphaproteobacteria</taxon>
        <taxon>Rhodobacterales</taxon>
        <taxon>Paracoccaceae</taxon>
        <taxon>Neotabrizicola</taxon>
    </lineage>
</organism>
<gene>
    <name evidence="6" type="ORF">JO391_18855</name>
</gene>
<evidence type="ECO:0000259" key="5">
    <source>
        <dbReference type="Pfam" id="PF13458"/>
    </source>
</evidence>
<dbReference type="AlphaFoldDB" id="A0A8G1EBK8"/>
<evidence type="ECO:0000313" key="7">
    <source>
        <dbReference type="Proteomes" id="UP000826300"/>
    </source>
</evidence>
<dbReference type="Gene3D" id="3.40.50.2300">
    <property type="match status" value="2"/>
</dbReference>
<proteinExistence type="inferred from homology"/>
<evidence type="ECO:0000313" key="6">
    <source>
        <dbReference type="EMBL" id="QYZ69730.1"/>
    </source>
</evidence>
<dbReference type="PANTHER" id="PTHR30483">
    <property type="entry name" value="LEUCINE-SPECIFIC-BINDING PROTEIN"/>
    <property type="match status" value="1"/>
</dbReference>
<dbReference type="InterPro" id="IPR051010">
    <property type="entry name" value="BCAA_transport"/>
</dbReference>
<feature type="signal peptide" evidence="4">
    <location>
        <begin position="1"/>
        <end position="28"/>
    </location>
</feature>
<dbReference type="KEGG" id="nsm:JO391_18855"/>